<sequence length="255" mass="28049">MSGGVVYTHGHHESVLRAHSWRTAENSAGYLIKHISPDMHILDIGCGPGTITADFAQLVPGGKVVGLDNVPDVLEKARAFSLERGLTNVVFQTGDICNLENIPDNTYDIVHCHQALQHVGDPTQALREMRRVAKPGGISQGMDEWREIYERVARANGGEPDAGRRLVSWALSAGLSGRDITATAGTWCYSTEEERAWWGNLWADRTLASNFSRTAISSGIASLEKLQEISNDWRLWGESKDGWFALLHGEIVCRA</sequence>
<dbReference type="CDD" id="cd02440">
    <property type="entry name" value="AdoMet_MTases"/>
    <property type="match status" value="1"/>
</dbReference>
<dbReference type="InterPro" id="IPR029063">
    <property type="entry name" value="SAM-dependent_MTases_sf"/>
</dbReference>
<gene>
    <name evidence="2" type="ORF">HYDPIDRAFT_116550</name>
</gene>
<feature type="domain" description="Methyltransferase" evidence="1">
    <location>
        <begin position="36"/>
        <end position="138"/>
    </location>
</feature>
<dbReference type="InterPro" id="IPR025714">
    <property type="entry name" value="Methyltranfer_dom"/>
</dbReference>
<evidence type="ECO:0000313" key="2">
    <source>
        <dbReference type="EMBL" id="KIJ61025.1"/>
    </source>
</evidence>
<dbReference type="HOGENOM" id="CLU_057148_1_0_1"/>
<accession>A0A0C9VSZ1</accession>
<dbReference type="Proteomes" id="UP000053820">
    <property type="component" value="Unassembled WGS sequence"/>
</dbReference>
<organism evidence="2 3">
    <name type="scientific">Hydnomerulius pinastri MD-312</name>
    <dbReference type="NCBI Taxonomy" id="994086"/>
    <lineage>
        <taxon>Eukaryota</taxon>
        <taxon>Fungi</taxon>
        <taxon>Dikarya</taxon>
        <taxon>Basidiomycota</taxon>
        <taxon>Agaricomycotina</taxon>
        <taxon>Agaricomycetes</taxon>
        <taxon>Agaricomycetidae</taxon>
        <taxon>Boletales</taxon>
        <taxon>Boletales incertae sedis</taxon>
        <taxon>Leucogyrophana</taxon>
    </lineage>
</organism>
<proteinExistence type="predicted"/>
<evidence type="ECO:0000313" key="3">
    <source>
        <dbReference type="Proteomes" id="UP000053820"/>
    </source>
</evidence>
<evidence type="ECO:0000259" key="1">
    <source>
        <dbReference type="Pfam" id="PF13847"/>
    </source>
</evidence>
<dbReference type="PANTHER" id="PTHR43591">
    <property type="entry name" value="METHYLTRANSFERASE"/>
    <property type="match status" value="1"/>
</dbReference>
<keyword evidence="3" id="KW-1185">Reference proteome</keyword>
<dbReference type="Pfam" id="PF13847">
    <property type="entry name" value="Methyltransf_31"/>
    <property type="match status" value="1"/>
</dbReference>
<dbReference type="GO" id="GO:0008168">
    <property type="term" value="F:methyltransferase activity"/>
    <property type="evidence" value="ECO:0007669"/>
    <property type="project" value="TreeGrafter"/>
</dbReference>
<dbReference type="OrthoDB" id="10017101at2759"/>
<dbReference type="EMBL" id="KN839866">
    <property type="protein sequence ID" value="KIJ61025.1"/>
    <property type="molecule type" value="Genomic_DNA"/>
</dbReference>
<dbReference type="PANTHER" id="PTHR43591:SF24">
    <property type="entry name" value="2-METHOXY-6-POLYPRENYL-1,4-BENZOQUINOL METHYLASE, MITOCHONDRIAL"/>
    <property type="match status" value="1"/>
</dbReference>
<dbReference type="Gene3D" id="3.40.50.150">
    <property type="entry name" value="Vaccinia Virus protein VP39"/>
    <property type="match status" value="1"/>
</dbReference>
<protein>
    <recommendedName>
        <fullName evidence="1">Methyltransferase domain-containing protein</fullName>
    </recommendedName>
</protein>
<dbReference type="AlphaFoldDB" id="A0A0C9VSZ1"/>
<dbReference type="SUPFAM" id="SSF53335">
    <property type="entry name" value="S-adenosyl-L-methionine-dependent methyltransferases"/>
    <property type="match status" value="1"/>
</dbReference>
<name>A0A0C9VSZ1_9AGAM</name>
<reference evidence="2 3" key="1">
    <citation type="submission" date="2014-04" db="EMBL/GenBank/DDBJ databases">
        <title>Evolutionary Origins and Diversification of the Mycorrhizal Mutualists.</title>
        <authorList>
            <consortium name="DOE Joint Genome Institute"/>
            <consortium name="Mycorrhizal Genomics Consortium"/>
            <person name="Kohler A."/>
            <person name="Kuo A."/>
            <person name="Nagy L.G."/>
            <person name="Floudas D."/>
            <person name="Copeland A."/>
            <person name="Barry K.W."/>
            <person name="Cichocki N."/>
            <person name="Veneault-Fourrey C."/>
            <person name="LaButti K."/>
            <person name="Lindquist E.A."/>
            <person name="Lipzen A."/>
            <person name="Lundell T."/>
            <person name="Morin E."/>
            <person name="Murat C."/>
            <person name="Riley R."/>
            <person name="Ohm R."/>
            <person name="Sun H."/>
            <person name="Tunlid A."/>
            <person name="Henrissat B."/>
            <person name="Grigoriev I.V."/>
            <person name="Hibbett D.S."/>
            <person name="Martin F."/>
        </authorList>
    </citation>
    <scope>NUCLEOTIDE SEQUENCE [LARGE SCALE GENOMIC DNA]</scope>
    <source>
        <strain evidence="2 3">MD-312</strain>
    </source>
</reference>